<sequence>MLRFVHTCILGLIAAGVVHLAIVFMLPDHTVRDAWSRISNAADYYQTIQLDARPDSPLRIDNPYFAGAACRFSLEDGLLHVRSEGKIPFWTLAIFDNRSQNTFSLNDRVAEDHSLDTILLTPIQMQRLKNDPSADLGQSLFVETDVVEGFVLVRAFIPDETWEPQVRAFLNSIRCEAVETQ</sequence>
<dbReference type="Proteomes" id="UP001597373">
    <property type="component" value="Unassembled WGS sequence"/>
</dbReference>
<reference evidence="2" key="1">
    <citation type="journal article" date="2019" name="Int. J. Syst. Evol. Microbiol.">
        <title>The Global Catalogue of Microorganisms (GCM) 10K type strain sequencing project: providing services to taxonomists for standard genome sequencing and annotation.</title>
        <authorList>
            <consortium name="The Broad Institute Genomics Platform"/>
            <consortium name="The Broad Institute Genome Sequencing Center for Infectious Disease"/>
            <person name="Wu L."/>
            <person name="Ma J."/>
        </authorList>
    </citation>
    <scope>NUCLEOTIDE SEQUENCE [LARGE SCALE GENOMIC DNA]</scope>
    <source>
        <strain evidence="2">KCTC 23707</strain>
    </source>
</reference>
<dbReference type="InterPro" id="IPR014456">
    <property type="entry name" value="UCP010244_IM"/>
</dbReference>
<protein>
    <submittedName>
        <fullName evidence="1">DUF1254 domain-containing protein</fullName>
    </submittedName>
</protein>
<dbReference type="PIRSF" id="PIRSF010244">
    <property type="entry name" value="UCP010244_imp"/>
    <property type="match status" value="1"/>
</dbReference>
<keyword evidence="2" id="KW-1185">Reference proteome</keyword>
<dbReference type="RefSeq" id="WP_345097670.1">
    <property type="nucleotide sequence ID" value="NZ_BAABGS010000008.1"/>
</dbReference>
<accession>A0ABW5DKQ2</accession>
<proteinExistence type="predicted"/>
<evidence type="ECO:0000313" key="2">
    <source>
        <dbReference type="Proteomes" id="UP001597373"/>
    </source>
</evidence>
<organism evidence="1 2">
    <name type="scientific">Chelativorans composti</name>
    <dbReference type="NCBI Taxonomy" id="768533"/>
    <lineage>
        <taxon>Bacteria</taxon>
        <taxon>Pseudomonadati</taxon>
        <taxon>Pseudomonadota</taxon>
        <taxon>Alphaproteobacteria</taxon>
        <taxon>Hyphomicrobiales</taxon>
        <taxon>Phyllobacteriaceae</taxon>
        <taxon>Chelativorans</taxon>
    </lineage>
</organism>
<comment type="caution">
    <text evidence="1">The sequence shown here is derived from an EMBL/GenBank/DDBJ whole genome shotgun (WGS) entry which is preliminary data.</text>
</comment>
<name>A0ABW5DKQ2_9HYPH</name>
<gene>
    <name evidence="1" type="ORF">ACFSMZ_08925</name>
</gene>
<dbReference type="EMBL" id="JBHUIR010000029">
    <property type="protein sequence ID" value="MFD2259885.1"/>
    <property type="molecule type" value="Genomic_DNA"/>
</dbReference>
<evidence type="ECO:0000313" key="1">
    <source>
        <dbReference type="EMBL" id="MFD2259885.1"/>
    </source>
</evidence>